<dbReference type="AlphaFoldDB" id="A0AAE0KMG3"/>
<evidence type="ECO:0000256" key="1">
    <source>
        <dbReference type="ARBA" id="ARBA00022737"/>
    </source>
</evidence>
<dbReference type="GO" id="GO:0009116">
    <property type="term" value="P:nucleoside metabolic process"/>
    <property type="evidence" value="ECO:0007669"/>
    <property type="project" value="InterPro"/>
</dbReference>
<dbReference type="InterPro" id="IPR056884">
    <property type="entry name" value="NPHP3-like_N"/>
</dbReference>
<feature type="domain" description="GPI inositol-deacylase winged helix" evidence="2">
    <location>
        <begin position="657"/>
        <end position="738"/>
    </location>
</feature>
<protein>
    <recommendedName>
        <fullName evidence="6">Nucleoside phosphorylase domain-containing protein</fullName>
    </recommendedName>
</protein>
<feature type="non-terminal residue" evidence="4">
    <location>
        <position position="1"/>
    </location>
</feature>
<dbReference type="EMBL" id="JAULSN010000002">
    <property type="protein sequence ID" value="KAK3378907.1"/>
    <property type="molecule type" value="Genomic_DNA"/>
</dbReference>
<dbReference type="GO" id="GO:0003824">
    <property type="term" value="F:catalytic activity"/>
    <property type="evidence" value="ECO:0007669"/>
    <property type="project" value="InterPro"/>
</dbReference>
<feature type="non-terminal residue" evidence="4">
    <location>
        <position position="806"/>
    </location>
</feature>
<gene>
    <name evidence="4" type="ORF">B0T24DRAFT_493620</name>
</gene>
<evidence type="ECO:0000313" key="5">
    <source>
        <dbReference type="Proteomes" id="UP001287356"/>
    </source>
</evidence>
<reference evidence="4" key="2">
    <citation type="submission" date="2023-06" db="EMBL/GenBank/DDBJ databases">
        <authorList>
            <consortium name="Lawrence Berkeley National Laboratory"/>
            <person name="Haridas S."/>
            <person name="Hensen N."/>
            <person name="Bonometti L."/>
            <person name="Westerberg I."/>
            <person name="Brannstrom I.O."/>
            <person name="Guillou S."/>
            <person name="Cros-Aarteil S."/>
            <person name="Calhoun S."/>
            <person name="Kuo A."/>
            <person name="Mondo S."/>
            <person name="Pangilinan J."/>
            <person name="Riley R."/>
            <person name="Labutti K."/>
            <person name="Andreopoulos B."/>
            <person name="Lipzen A."/>
            <person name="Chen C."/>
            <person name="Yanf M."/>
            <person name="Daum C."/>
            <person name="Ng V."/>
            <person name="Clum A."/>
            <person name="Steindorff A."/>
            <person name="Ohm R."/>
            <person name="Martin F."/>
            <person name="Silar P."/>
            <person name="Natvig D."/>
            <person name="Lalanne C."/>
            <person name="Gautier V."/>
            <person name="Ament-Velasquez S.L."/>
            <person name="Kruys A."/>
            <person name="Hutchinson M.I."/>
            <person name="Powell A.J."/>
            <person name="Barry K."/>
            <person name="Miller A.N."/>
            <person name="Grigoriev I.V."/>
            <person name="Debuchy R."/>
            <person name="Gladieux P."/>
            <person name="Thoren M.H."/>
            <person name="Johannesson H."/>
        </authorList>
    </citation>
    <scope>NUCLEOTIDE SEQUENCE</scope>
    <source>
        <strain evidence="4">CBS 958.72</strain>
    </source>
</reference>
<evidence type="ECO:0000313" key="4">
    <source>
        <dbReference type="EMBL" id="KAK3378907.1"/>
    </source>
</evidence>
<dbReference type="Gene3D" id="3.40.50.300">
    <property type="entry name" value="P-loop containing nucleotide triphosphate hydrolases"/>
    <property type="match status" value="1"/>
</dbReference>
<dbReference type="Gene3D" id="3.40.50.1580">
    <property type="entry name" value="Nucleoside phosphorylase domain"/>
    <property type="match status" value="1"/>
</dbReference>
<comment type="caution">
    <text evidence="4">The sequence shown here is derived from an EMBL/GenBank/DDBJ whole genome shotgun (WGS) entry which is preliminary data.</text>
</comment>
<dbReference type="Pfam" id="PF22939">
    <property type="entry name" value="WHD_GPIID"/>
    <property type="match status" value="1"/>
</dbReference>
<evidence type="ECO:0000259" key="3">
    <source>
        <dbReference type="Pfam" id="PF24883"/>
    </source>
</evidence>
<dbReference type="InterPro" id="IPR027417">
    <property type="entry name" value="P-loop_NTPase"/>
</dbReference>
<reference evidence="4" key="1">
    <citation type="journal article" date="2023" name="Mol. Phylogenet. Evol.">
        <title>Genome-scale phylogeny and comparative genomics of the fungal order Sordariales.</title>
        <authorList>
            <person name="Hensen N."/>
            <person name="Bonometti L."/>
            <person name="Westerberg I."/>
            <person name="Brannstrom I.O."/>
            <person name="Guillou S."/>
            <person name="Cros-Aarteil S."/>
            <person name="Calhoun S."/>
            <person name="Haridas S."/>
            <person name="Kuo A."/>
            <person name="Mondo S."/>
            <person name="Pangilinan J."/>
            <person name="Riley R."/>
            <person name="LaButti K."/>
            <person name="Andreopoulos B."/>
            <person name="Lipzen A."/>
            <person name="Chen C."/>
            <person name="Yan M."/>
            <person name="Daum C."/>
            <person name="Ng V."/>
            <person name="Clum A."/>
            <person name="Steindorff A."/>
            <person name="Ohm R.A."/>
            <person name="Martin F."/>
            <person name="Silar P."/>
            <person name="Natvig D.O."/>
            <person name="Lalanne C."/>
            <person name="Gautier V."/>
            <person name="Ament-Velasquez S.L."/>
            <person name="Kruys A."/>
            <person name="Hutchinson M.I."/>
            <person name="Powell A.J."/>
            <person name="Barry K."/>
            <person name="Miller A.N."/>
            <person name="Grigoriev I.V."/>
            <person name="Debuchy R."/>
            <person name="Gladieux P."/>
            <person name="Hiltunen Thoren M."/>
            <person name="Johannesson H."/>
        </authorList>
    </citation>
    <scope>NUCLEOTIDE SEQUENCE</scope>
    <source>
        <strain evidence="4">CBS 958.72</strain>
    </source>
</reference>
<evidence type="ECO:0008006" key="6">
    <source>
        <dbReference type="Google" id="ProtNLM"/>
    </source>
</evidence>
<dbReference type="SUPFAM" id="SSF52540">
    <property type="entry name" value="P-loop containing nucleoside triphosphate hydrolases"/>
    <property type="match status" value="1"/>
</dbReference>
<keyword evidence="5" id="KW-1185">Reference proteome</keyword>
<organism evidence="4 5">
    <name type="scientific">Lasiosphaeria ovina</name>
    <dbReference type="NCBI Taxonomy" id="92902"/>
    <lineage>
        <taxon>Eukaryota</taxon>
        <taxon>Fungi</taxon>
        <taxon>Dikarya</taxon>
        <taxon>Ascomycota</taxon>
        <taxon>Pezizomycotina</taxon>
        <taxon>Sordariomycetes</taxon>
        <taxon>Sordariomycetidae</taxon>
        <taxon>Sordariales</taxon>
        <taxon>Lasiosphaeriaceae</taxon>
        <taxon>Lasiosphaeria</taxon>
    </lineage>
</organism>
<feature type="domain" description="Nephrocystin 3-like N-terminal" evidence="3">
    <location>
        <begin position="383"/>
        <end position="552"/>
    </location>
</feature>
<name>A0AAE0KMG3_9PEZI</name>
<dbReference type="SUPFAM" id="SSF53167">
    <property type="entry name" value="Purine and uridine phosphorylases"/>
    <property type="match status" value="1"/>
</dbReference>
<accession>A0AAE0KMG3</accession>
<dbReference type="Proteomes" id="UP001287356">
    <property type="component" value="Unassembled WGS sequence"/>
</dbReference>
<dbReference type="InterPro" id="IPR035994">
    <property type="entry name" value="Nucleoside_phosphorylase_sf"/>
</dbReference>
<dbReference type="InterPro" id="IPR053137">
    <property type="entry name" value="NLR-like"/>
</dbReference>
<dbReference type="InterPro" id="IPR054471">
    <property type="entry name" value="GPIID_WHD"/>
</dbReference>
<keyword evidence="1" id="KW-0677">Repeat</keyword>
<dbReference type="PANTHER" id="PTHR46082:SF11">
    <property type="entry name" value="AAA+ ATPASE DOMAIN-CONTAINING PROTEIN-RELATED"/>
    <property type="match status" value="1"/>
</dbReference>
<dbReference type="PANTHER" id="PTHR46082">
    <property type="entry name" value="ATP/GTP-BINDING PROTEIN-RELATED"/>
    <property type="match status" value="1"/>
</dbReference>
<sequence>PNDYTVGWICALSTEYTAARSFLEEQHSGPDHVSPNDNNDYTLGRIGKHNVVIAVLPDGEYGTASAAAVARDMLHSFPNIRIGLMVGIGGGAPNQKHDIRLGDIVVSAPSNGKSGVFQYDYGKTIQDQSFRPTGFLNQPPAALRAAVTGLKTQYEEEGHQLEDAINNILERKPRLKKKYKRPDQRSDILYSSAFVHPANTEGNCTEICGNDTFNILPRRERPKDEDNPLIHYGLIASANQLMKDARTRDKLAAEMDVLCFEMEAAGLMNHFPCLVIRGICDYSDSHKNKEWQGYAAMAAAAYAKDLLYRMPPNKVEAERRIGEILSDALNSRANICVINEVDGNIKTMRSKLDRKQDLEILNWITSTDYGPQQSDYLNRRQPGTGQWLLESEEFKTWMTTEKQTLFCPGIPGAGKTILISIVVNHLMVKFQAESSVGIAYIYCNFQRQEEQKVVHLLASVLKQLAESQDSLASSVRELYDNHNSNHNSRRTRPSVDELAKALHSVAAMHSRVYVIVDALDECKTIDGCRKKFLTEMFNLQATTQVNLLATSRPIQDIETEFQGSLSLKIRATNEDIQTYLTGHMARLPSFVQDDPSLQTKIKDAIVQATDGMFLLAPLHVDALAQEPTVGHIELALQKLPRGVDEIYGQAMARIQSQRSGFRELALKILSFVVHAKRILSSTELRHAVAVKIGQPKLDDRFIPGLNIISSICGGLITIDSESDIVRLVHYTTKEYFDKTKDSLFPEAEADITAICATYLSFNIFEGGFCQTDDEFKERLQLNPLYDYAAHNWGSHARETSPLPQEV</sequence>
<evidence type="ECO:0000259" key="2">
    <source>
        <dbReference type="Pfam" id="PF22939"/>
    </source>
</evidence>
<proteinExistence type="predicted"/>
<dbReference type="Pfam" id="PF24883">
    <property type="entry name" value="NPHP3_N"/>
    <property type="match status" value="1"/>
</dbReference>